<name>A0ABW3CXT8_9FLAO</name>
<protein>
    <submittedName>
        <fullName evidence="6">Helix-turn-helix domain-containing protein</fullName>
    </submittedName>
</protein>
<keyword evidence="7" id="KW-1185">Reference proteome</keyword>
<evidence type="ECO:0000313" key="7">
    <source>
        <dbReference type="Proteomes" id="UP001596978"/>
    </source>
</evidence>
<dbReference type="Gene3D" id="1.25.40.10">
    <property type="entry name" value="Tetratricopeptide repeat domain"/>
    <property type="match status" value="2"/>
</dbReference>
<keyword evidence="4" id="KW-1133">Transmembrane helix</keyword>
<gene>
    <name evidence="6" type="ORF">ACFQ1M_04705</name>
</gene>
<dbReference type="Gene3D" id="1.10.10.60">
    <property type="entry name" value="Homeodomain-like"/>
    <property type="match status" value="2"/>
</dbReference>
<keyword evidence="3" id="KW-0804">Transcription</keyword>
<evidence type="ECO:0000313" key="6">
    <source>
        <dbReference type="EMBL" id="MFD0861496.1"/>
    </source>
</evidence>
<keyword evidence="1" id="KW-0805">Transcription regulation</keyword>
<dbReference type="InterPro" id="IPR011990">
    <property type="entry name" value="TPR-like_helical_dom_sf"/>
</dbReference>
<dbReference type="InterPro" id="IPR018060">
    <property type="entry name" value="HTH_AraC"/>
</dbReference>
<dbReference type="RefSeq" id="WP_386404626.1">
    <property type="nucleotide sequence ID" value="NZ_JBHTJH010000004.1"/>
</dbReference>
<reference evidence="7" key="1">
    <citation type="journal article" date="2019" name="Int. J. Syst. Evol. Microbiol.">
        <title>The Global Catalogue of Microorganisms (GCM) 10K type strain sequencing project: providing services to taxonomists for standard genome sequencing and annotation.</title>
        <authorList>
            <consortium name="The Broad Institute Genomics Platform"/>
            <consortium name="The Broad Institute Genome Sequencing Center for Infectious Disease"/>
            <person name="Wu L."/>
            <person name="Ma J."/>
        </authorList>
    </citation>
    <scope>NUCLEOTIDE SEQUENCE [LARGE SCALE GENOMIC DNA]</scope>
    <source>
        <strain evidence="7">CCUG 62952</strain>
    </source>
</reference>
<organism evidence="6 7">
    <name type="scientific">Sungkyunkwania multivorans</name>
    <dbReference type="NCBI Taxonomy" id="1173618"/>
    <lineage>
        <taxon>Bacteria</taxon>
        <taxon>Pseudomonadati</taxon>
        <taxon>Bacteroidota</taxon>
        <taxon>Flavobacteriia</taxon>
        <taxon>Flavobacteriales</taxon>
        <taxon>Flavobacteriaceae</taxon>
        <taxon>Sungkyunkwania</taxon>
    </lineage>
</organism>
<keyword evidence="4" id="KW-0472">Membrane</keyword>
<dbReference type="PANTHER" id="PTHR43280:SF29">
    <property type="entry name" value="ARAC-FAMILY TRANSCRIPTIONAL REGULATOR"/>
    <property type="match status" value="1"/>
</dbReference>
<dbReference type="Pfam" id="PF12833">
    <property type="entry name" value="HTH_18"/>
    <property type="match status" value="1"/>
</dbReference>
<evidence type="ECO:0000259" key="5">
    <source>
        <dbReference type="PROSITE" id="PS01124"/>
    </source>
</evidence>
<dbReference type="SUPFAM" id="SSF48452">
    <property type="entry name" value="TPR-like"/>
    <property type="match status" value="2"/>
</dbReference>
<dbReference type="PANTHER" id="PTHR43280">
    <property type="entry name" value="ARAC-FAMILY TRANSCRIPTIONAL REGULATOR"/>
    <property type="match status" value="1"/>
</dbReference>
<dbReference type="SUPFAM" id="SSF46689">
    <property type="entry name" value="Homeodomain-like"/>
    <property type="match status" value="1"/>
</dbReference>
<proteinExistence type="predicted"/>
<sequence>MLENSGSRRNKSLYHARHLVICSLFISSAWSQEAPSASLTQKSYAELQEKIDEYIAAKTTNAILYSNAFLKKAIEEENTSRIVDAYENFSNRYSHTPLAIEYADSMVFYAKKAKDEDKLSKSYLQKGIQLYYNSEYNQALENFVLANDLAIRNEDIIKQITVKHYVGLLKNVSKDYKESLDIFRKNVSSIEDLGLQRSERKQYLRSLYALADSYSKNSLLDSAQIFNDAGIQLSLSYKDQYLYPHFLTGYGITSYYMGENDEIIDSLRKRAVVIDDGKKELSKASLYEEAIDSLQKASTILGDDKKNLSNTYLYIAKAYEKSKDVAQAIRYLKKVDSIYQTEPEVIYNAKDAYEMLVKLYRNNDDTESQLWALNKFITADSIINDDFKNLNKQIVKKYESPMLLMEKERLIKKLENDKLRSKSLLGVVLIVAVLALLLLFYALRKNYVYKKRFKQLIDSENNEKDQLANYSGTQKATKTKESLDLPEDLVQDVLKKLNKFEQSAKFVDSKYSLHRLAKELGTNSTYLSKIINHSKQMNFSNYINNIRVNYAVSKLKNDHLFRSYTIKAIANEVGFRNAESFSKAFYNKNGIYPSYFIKKLEGMS</sequence>
<dbReference type="EMBL" id="JBHTJH010000004">
    <property type="protein sequence ID" value="MFD0861496.1"/>
    <property type="molecule type" value="Genomic_DNA"/>
</dbReference>
<feature type="transmembrane region" description="Helical" evidence="4">
    <location>
        <begin position="423"/>
        <end position="443"/>
    </location>
</feature>
<evidence type="ECO:0000256" key="4">
    <source>
        <dbReference type="SAM" id="Phobius"/>
    </source>
</evidence>
<evidence type="ECO:0000256" key="2">
    <source>
        <dbReference type="ARBA" id="ARBA00023125"/>
    </source>
</evidence>
<comment type="caution">
    <text evidence="6">The sequence shown here is derived from an EMBL/GenBank/DDBJ whole genome shotgun (WGS) entry which is preliminary data.</text>
</comment>
<dbReference type="InterPro" id="IPR009057">
    <property type="entry name" value="Homeodomain-like_sf"/>
</dbReference>
<keyword evidence="4" id="KW-0812">Transmembrane</keyword>
<feature type="domain" description="HTH araC/xylS-type" evidence="5">
    <location>
        <begin position="491"/>
        <end position="599"/>
    </location>
</feature>
<dbReference type="SMART" id="SM00342">
    <property type="entry name" value="HTH_ARAC"/>
    <property type="match status" value="1"/>
</dbReference>
<evidence type="ECO:0000256" key="1">
    <source>
        <dbReference type="ARBA" id="ARBA00023015"/>
    </source>
</evidence>
<dbReference type="PROSITE" id="PS01124">
    <property type="entry name" value="HTH_ARAC_FAMILY_2"/>
    <property type="match status" value="1"/>
</dbReference>
<accession>A0ABW3CXT8</accession>
<keyword evidence="2" id="KW-0238">DNA-binding</keyword>
<dbReference type="Proteomes" id="UP001596978">
    <property type="component" value="Unassembled WGS sequence"/>
</dbReference>
<evidence type="ECO:0000256" key="3">
    <source>
        <dbReference type="ARBA" id="ARBA00023163"/>
    </source>
</evidence>